<keyword evidence="2" id="KW-0812">Transmembrane</keyword>
<evidence type="ECO:0000256" key="2">
    <source>
        <dbReference type="SAM" id="Phobius"/>
    </source>
</evidence>
<evidence type="ECO:0000313" key="3">
    <source>
        <dbReference type="EMBL" id="MCU7617484.1"/>
    </source>
</evidence>
<feature type="compositionally biased region" description="Basic and acidic residues" evidence="1">
    <location>
        <begin position="153"/>
        <end position="162"/>
    </location>
</feature>
<evidence type="ECO:0000256" key="1">
    <source>
        <dbReference type="SAM" id="MobiDB-lite"/>
    </source>
</evidence>
<accession>A0ABT2W5K2</accession>
<feature type="region of interest" description="Disordered" evidence="1">
    <location>
        <begin position="146"/>
        <end position="187"/>
    </location>
</feature>
<evidence type="ECO:0008006" key="5">
    <source>
        <dbReference type="Google" id="ProtNLM"/>
    </source>
</evidence>
<dbReference type="EMBL" id="JAOTEM010000002">
    <property type="protein sequence ID" value="MCU7617484.1"/>
    <property type="molecule type" value="Genomic_DNA"/>
</dbReference>
<sequence length="187" mass="21423">MKTPFLFKNVNAFFRVFILGVFVINLVGCTPPPETPVDDSYKKKLITHEDAQVLFDEYTNTNNRILTESRNGQPDSRWYSFTIEEMEGYIKYVKENAEKQNLKNVGIKIYMGKYPANHPVNKMAKPEYAGYQTIFLMPTTIKESSDVNMKSRSRGETDESVKIESIQPMNMTNLSPPPNHLSANTLN</sequence>
<keyword evidence="4" id="KW-1185">Reference proteome</keyword>
<feature type="transmembrane region" description="Helical" evidence="2">
    <location>
        <begin position="12"/>
        <end position="28"/>
    </location>
</feature>
<dbReference type="Proteomes" id="UP001208649">
    <property type="component" value="Unassembled WGS sequence"/>
</dbReference>
<name>A0ABT2W5K2_9FLAO</name>
<protein>
    <recommendedName>
        <fullName evidence="5">Lipoprotein</fullName>
    </recommendedName>
</protein>
<reference evidence="4" key="1">
    <citation type="submission" date="2023-07" db="EMBL/GenBank/DDBJ databases">
        <title>Chryseobacterium sp. strain PBS4-4 Genome sequencing and assembly.</title>
        <authorList>
            <person name="Jung Y."/>
        </authorList>
    </citation>
    <scope>NUCLEOTIDE SEQUENCE [LARGE SCALE GENOMIC DNA]</scope>
    <source>
        <strain evidence="4">PBS4-4</strain>
    </source>
</reference>
<comment type="caution">
    <text evidence="3">The sequence shown here is derived from an EMBL/GenBank/DDBJ whole genome shotgun (WGS) entry which is preliminary data.</text>
</comment>
<evidence type="ECO:0000313" key="4">
    <source>
        <dbReference type="Proteomes" id="UP001208649"/>
    </source>
</evidence>
<keyword evidence="2" id="KW-0472">Membrane</keyword>
<dbReference type="RefSeq" id="WP_263002925.1">
    <property type="nucleotide sequence ID" value="NZ_JAOTEM010000002.1"/>
</dbReference>
<proteinExistence type="predicted"/>
<keyword evidence="2" id="KW-1133">Transmembrane helix</keyword>
<gene>
    <name evidence="3" type="ORF">NZ698_09760</name>
</gene>
<organism evidence="3 4">
    <name type="scientific">Chryseobacterium edaphi</name>
    <dbReference type="NCBI Taxonomy" id="2976532"/>
    <lineage>
        <taxon>Bacteria</taxon>
        <taxon>Pseudomonadati</taxon>
        <taxon>Bacteroidota</taxon>
        <taxon>Flavobacteriia</taxon>
        <taxon>Flavobacteriales</taxon>
        <taxon>Weeksellaceae</taxon>
        <taxon>Chryseobacterium group</taxon>
        <taxon>Chryseobacterium</taxon>
    </lineage>
</organism>